<evidence type="ECO:0000313" key="2">
    <source>
        <dbReference type="Proteomes" id="UP000675881"/>
    </source>
</evidence>
<reference evidence="1" key="1">
    <citation type="submission" date="2021-02" db="EMBL/GenBank/DDBJ databases">
        <authorList>
            <person name="Bekaert M."/>
        </authorList>
    </citation>
    <scope>NUCLEOTIDE SEQUENCE</scope>
    <source>
        <strain evidence="1">IoA-00</strain>
    </source>
</reference>
<dbReference type="InterPro" id="IPR051113">
    <property type="entry name" value="Integrator_subunit6"/>
</dbReference>
<dbReference type="EMBL" id="HG994593">
    <property type="protein sequence ID" value="CAF2849176.1"/>
    <property type="molecule type" value="Genomic_DNA"/>
</dbReference>
<proteinExistence type="predicted"/>
<organism evidence="1 2">
    <name type="scientific">Lepeophtheirus salmonis</name>
    <name type="common">Salmon louse</name>
    <name type="synonym">Caligus salmonis</name>
    <dbReference type="NCBI Taxonomy" id="72036"/>
    <lineage>
        <taxon>Eukaryota</taxon>
        <taxon>Metazoa</taxon>
        <taxon>Ecdysozoa</taxon>
        <taxon>Arthropoda</taxon>
        <taxon>Crustacea</taxon>
        <taxon>Multicrustacea</taxon>
        <taxon>Hexanauplia</taxon>
        <taxon>Copepoda</taxon>
        <taxon>Siphonostomatoida</taxon>
        <taxon>Caligidae</taxon>
        <taxon>Lepeophtheirus</taxon>
    </lineage>
</organism>
<dbReference type="PANTHER" id="PTHR12957:SF2">
    <property type="entry name" value="INTEGRATOR COMPLEX SUBUNIT 6"/>
    <property type="match status" value="1"/>
</dbReference>
<dbReference type="GO" id="GO:0034472">
    <property type="term" value="P:snRNA 3'-end processing"/>
    <property type="evidence" value="ECO:0007669"/>
    <property type="project" value="TreeGrafter"/>
</dbReference>
<dbReference type="GO" id="GO:0032039">
    <property type="term" value="C:integrator complex"/>
    <property type="evidence" value="ECO:0007669"/>
    <property type="project" value="TreeGrafter"/>
</dbReference>
<sequence length="111" mass="12615">MSGKTSFNNYLKTMPSYYAGPLRKALIRMGAGNLAMSLIPESLDNCLSYRVTTYLKRLKNQAKLEYDKTLSSTPIQRNGIENLNIVPRSPLRKELLLSSFPQNKVVHSRDH</sequence>
<protein>
    <submittedName>
        <fullName evidence="1">INTS6</fullName>
    </submittedName>
</protein>
<dbReference type="OrthoDB" id="9449012at2759"/>
<gene>
    <name evidence="1" type="ORF">LSAA_5739</name>
</gene>
<dbReference type="PANTHER" id="PTHR12957">
    <property type="entry name" value="DEAD/H BOX POLYPEPTIDE 26/DICE1-RELATED"/>
    <property type="match status" value="1"/>
</dbReference>
<keyword evidence="2" id="KW-1185">Reference proteome</keyword>
<dbReference type="AlphaFoldDB" id="A0A7R8CKI8"/>
<evidence type="ECO:0000313" key="1">
    <source>
        <dbReference type="EMBL" id="CAF2849176.1"/>
    </source>
</evidence>
<dbReference type="Proteomes" id="UP000675881">
    <property type="component" value="Chromosome 14"/>
</dbReference>
<name>A0A7R8CKI8_LEPSM</name>
<accession>A0A7R8CKI8</accession>